<dbReference type="STRING" id="597456.A0A0L7R7T3"/>
<reference evidence="2 3" key="1">
    <citation type="submission" date="2015-07" db="EMBL/GenBank/DDBJ databases">
        <title>The genome of Habropoda laboriosa.</title>
        <authorList>
            <person name="Pan H."/>
            <person name="Kapheim K."/>
        </authorList>
    </citation>
    <scope>NUCLEOTIDE SEQUENCE [LARGE SCALE GENOMIC DNA]</scope>
    <source>
        <strain evidence="2">0110345459</strain>
    </source>
</reference>
<organism evidence="2 3">
    <name type="scientific">Habropoda laboriosa</name>
    <dbReference type="NCBI Taxonomy" id="597456"/>
    <lineage>
        <taxon>Eukaryota</taxon>
        <taxon>Metazoa</taxon>
        <taxon>Ecdysozoa</taxon>
        <taxon>Arthropoda</taxon>
        <taxon>Hexapoda</taxon>
        <taxon>Insecta</taxon>
        <taxon>Pterygota</taxon>
        <taxon>Neoptera</taxon>
        <taxon>Endopterygota</taxon>
        <taxon>Hymenoptera</taxon>
        <taxon>Apocrita</taxon>
        <taxon>Aculeata</taxon>
        <taxon>Apoidea</taxon>
        <taxon>Anthophila</taxon>
        <taxon>Apidae</taxon>
        <taxon>Habropoda</taxon>
    </lineage>
</organism>
<feature type="signal peptide" evidence="1">
    <location>
        <begin position="1"/>
        <end position="23"/>
    </location>
</feature>
<feature type="chain" id="PRO_5005575154" evidence="1">
    <location>
        <begin position="24"/>
        <end position="236"/>
    </location>
</feature>
<dbReference type="OrthoDB" id="65481at2759"/>
<dbReference type="Proteomes" id="UP000053825">
    <property type="component" value="Unassembled WGS sequence"/>
</dbReference>
<dbReference type="EMBL" id="KQ414637">
    <property type="protein sequence ID" value="KOC66935.1"/>
    <property type="molecule type" value="Genomic_DNA"/>
</dbReference>
<evidence type="ECO:0000256" key="1">
    <source>
        <dbReference type="SAM" id="SignalP"/>
    </source>
</evidence>
<sequence length="236" mass="26754">MLATGLCVFLKVLALALAGSVSALLPEDFEDRAAPANLQEECASKCPDLDLNQVSCRLIYNSRELSSYVETCKMFTSYRNYFFKDSRFQTHKLHREILSGIFLNSFTSNRTDDSSSEVGCGVRCKIDQNGTQELLPPKELYCVLGCHDALNRYFQQLKDDLLVYLHRVPRIKRRITGVHLVNQNTETPPVHGFTVAFRQNHLRRDVLRCAAQCPRSSVDHFAESEVRHTDVAGVLN</sequence>
<accession>A0A0L7R7T3</accession>
<evidence type="ECO:0000313" key="2">
    <source>
        <dbReference type="EMBL" id="KOC66935.1"/>
    </source>
</evidence>
<proteinExistence type="predicted"/>
<keyword evidence="1" id="KW-0732">Signal</keyword>
<evidence type="ECO:0000313" key="3">
    <source>
        <dbReference type="Proteomes" id="UP000053825"/>
    </source>
</evidence>
<name>A0A0L7R7T3_9HYME</name>
<gene>
    <name evidence="2" type="ORF">WH47_12362</name>
</gene>
<keyword evidence="3" id="KW-1185">Reference proteome</keyword>
<protein>
    <submittedName>
        <fullName evidence="2">Uncharacterized protein</fullName>
    </submittedName>
</protein>
<dbReference type="AlphaFoldDB" id="A0A0L7R7T3"/>